<reference evidence="3 4" key="1">
    <citation type="submission" date="2014-02" db="EMBL/GenBank/DDBJ databases">
        <title>Comparative genomics of Haemophilus parasuis isolated from pig lungs.</title>
        <authorList>
            <person name="Kittichotirat W."/>
            <person name="Bumgarner R.E."/>
            <person name="Lawrence P."/>
        </authorList>
    </citation>
    <scope>NUCLEOTIDE SEQUENCE [LARGE SCALE GENOMIC DNA]</scope>
    <source>
        <strain evidence="3 4">HPS10</strain>
    </source>
</reference>
<proteinExistence type="predicted"/>
<dbReference type="RefSeq" id="WP_035523756.1">
    <property type="nucleotide sequence ID" value="NZ_JDSO01000087.1"/>
</dbReference>
<gene>
    <name evidence="3" type="ORF">HPS10_06980</name>
</gene>
<accession>A0A836Z2I0</accession>
<evidence type="ECO:0000256" key="1">
    <source>
        <dbReference type="SAM" id="Coils"/>
    </source>
</evidence>
<evidence type="ECO:0000259" key="2">
    <source>
        <dbReference type="Pfam" id="PF08794"/>
    </source>
</evidence>
<dbReference type="InterPro" id="IPR011250">
    <property type="entry name" value="OMP/PagP_B-barrel"/>
</dbReference>
<feature type="domain" description="Factor H binding protein-like C-terminal" evidence="2">
    <location>
        <begin position="205"/>
        <end position="302"/>
    </location>
</feature>
<protein>
    <recommendedName>
        <fullName evidence="2">Factor H binding protein-like C-terminal domain-containing protein</fullName>
    </recommendedName>
</protein>
<dbReference type="AlphaFoldDB" id="A0A836Z2I0"/>
<organism evidence="3 4">
    <name type="scientific">Glaesserella parasuis HPS10</name>
    <dbReference type="NCBI Taxonomy" id="1450514"/>
    <lineage>
        <taxon>Bacteria</taxon>
        <taxon>Pseudomonadati</taxon>
        <taxon>Pseudomonadota</taxon>
        <taxon>Gammaproteobacteria</taxon>
        <taxon>Pasteurellales</taxon>
        <taxon>Pasteurellaceae</taxon>
        <taxon>Glaesserella</taxon>
    </lineage>
</organism>
<sequence>AAAEKAAQDLAKAQEAVRNAEAAMAAEQAKAQAAAEKAAQDLAAAQNQISALEAELAPVREEAERKRQEAEAEEKKWEFLKDGNAWRYVEKSSYDNNSIVYGGEDKVGQLVLQNQAKHWALQKAVNFNESGISDNVSTLPIYATRKTLSGDKEVQVANAHFVNQQYSTYINWSYNPDLLTNDDVHRTATYIALPTTTNSDYLKSATTATYSGKAIKRNWDDNLISTGDFSLTANFQTEKVTGAITNLDGRDYVFNEGNISVSPKNNLIFSGIVDMTGLYGGINTNYKGVFAGPNAEEVVGTAGNRVSFGGKRQ</sequence>
<dbReference type="InterPro" id="IPR014902">
    <property type="entry name" value="FHBP-like_C"/>
</dbReference>
<feature type="coiled-coil region" evidence="1">
    <location>
        <begin position="3"/>
        <end position="80"/>
    </location>
</feature>
<dbReference type="Pfam" id="PF08794">
    <property type="entry name" value="FHBP_C"/>
    <property type="match status" value="1"/>
</dbReference>
<dbReference type="EMBL" id="JDSO01000087">
    <property type="protein sequence ID" value="KDB47030.1"/>
    <property type="molecule type" value="Genomic_DNA"/>
</dbReference>
<evidence type="ECO:0000313" key="3">
    <source>
        <dbReference type="EMBL" id="KDB47030.1"/>
    </source>
</evidence>
<name>A0A836Z2I0_GLAPU</name>
<dbReference type="SUPFAM" id="SSF56925">
    <property type="entry name" value="OMPA-like"/>
    <property type="match status" value="1"/>
</dbReference>
<feature type="non-terminal residue" evidence="3">
    <location>
        <position position="1"/>
    </location>
</feature>
<dbReference type="Gene3D" id="2.40.160.90">
    <property type="match status" value="1"/>
</dbReference>
<dbReference type="Proteomes" id="UP000027036">
    <property type="component" value="Unassembled WGS sequence"/>
</dbReference>
<keyword evidence="1" id="KW-0175">Coiled coil</keyword>
<evidence type="ECO:0000313" key="4">
    <source>
        <dbReference type="Proteomes" id="UP000027036"/>
    </source>
</evidence>
<comment type="caution">
    <text evidence="3">The sequence shown here is derived from an EMBL/GenBank/DDBJ whole genome shotgun (WGS) entry which is preliminary data.</text>
</comment>